<evidence type="ECO:0000313" key="4">
    <source>
        <dbReference type="Proteomes" id="UP001485043"/>
    </source>
</evidence>
<comment type="caution">
    <text evidence="3">The sequence shown here is derived from an EMBL/GenBank/DDBJ whole genome shotgun (WGS) entry which is preliminary data.</text>
</comment>
<dbReference type="SMART" id="SM00568">
    <property type="entry name" value="GRAM"/>
    <property type="match status" value="1"/>
</dbReference>
<feature type="region of interest" description="Disordered" evidence="1">
    <location>
        <begin position="1"/>
        <end position="140"/>
    </location>
</feature>
<dbReference type="Proteomes" id="UP001485043">
    <property type="component" value="Unassembled WGS sequence"/>
</dbReference>
<evidence type="ECO:0000259" key="2">
    <source>
        <dbReference type="SMART" id="SM00568"/>
    </source>
</evidence>
<dbReference type="AlphaFoldDB" id="A0AAW1SZG7"/>
<sequence length="372" mass="39946">MRLEASRIPSKLDQLVQDPVTSSTAGWGFSRMTEPAKRISRPLSASSSVSDLSFEDVRLEEANRVASNRTGTERSESVGLPTSQVSAARAEPASPFAAAAATATPVDSRQTSHELSPAPSVPDEISWRGAPPPPGPSIQVDSAALRENLANFAGQAANTAGQAANTLSDATLAASSKVLLSSARGREILMEKLSKQIPPQAGSWLTEGITNLSSGLTDTVHTGLSAVQHFWANADASIKAAKDEAPRHEAQGSDQVRALFELLEEEELMEAFPCNLLQNYTCAHNSFTEAQQVPFVGHLYMTGSHICFHSEPRAHFKVLLKSLKNIEKSTESGREVVRMELGAGQQLIFGGFKAFDMDNFLALAWHFTSDTT</sequence>
<dbReference type="Pfam" id="PF02893">
    <property type="entry name" value="GRAM"/>
    <property type="match status" value="1"/>
</dbReference>
<dbReference type="EMBL" id="JALJOV010000545">
    <property type="protein sequence ID" value="KAK9862871.1"/>
    <property type="molecule type" value="Genomic_DNA"/>
</dbReference>
<reference evidence="3 4" key="1">
    <citation type="journal article" date="2024" name="Nat. Commun.">
        <title>Phylogenomics reveals the evolutionary origins of lichenization in chlorophyte algae.</title>
        <authorList>
            <person name="Puginier C."/>
            <person name="Libourel C."/>
            <person name="Otte J."/>
            <person name="Skaloud P."/>
            <person name="Haon M."/>
            <person name="Grisel S."/>
            <person name="Petersen M."/>
            <person name="Berrin J.G."/>
            <person name="Delaux P.M."/>
            <person name="Dal Grande F."/>
            <person name="Keller J."/>
        </authorList>
    </citation>
    <scope>NUCLEOTIDE SEQUENCE [LARGE SCALE GENOMIC DNA]</scope>
    <source>
        <strain evidence="3 4">SAG 2523</strain>
    </source>
</reference>
<dbReference type="InterPro" id="IPR004182">
    <property type="entry name" value="GRAM"/>
</dbReference>
<name>A0AAW1SZG7_9CHLO</name>
<organism evidence="3 4">
    <name type="scientific">Apatococcus fuscideae</name>
    <dbReference type="NCBI Taxonomy" id="2026836"/>
    <lineage>
        <taxon>Eukaryota</taxon>
        <taxon>Viridiplantae</taxon>
        <taxon>Chlorophyta</taxon>
        <taxon>core chlorophytes</taxon>
        <taxon>Trebouxiophyceae</taxon>
        <taxon>Chlorellales</taxon>
        <taxon>Chlorellaceae</taxon>
        <taxon>Apatococcus</taxon>
    </lineage>
</organism>
<dbReference type="Gene3D" id="2.30.29.30">
    <property type="entry name" value="Pleckstrin-homology domain (PH domain)/Phosphotyrosine-binding domain (PTB)"/>
    <property type="match status" value="1"/>
</dbReference>
<evidence type="ECO:0000313" key="3">
    <source>
        <dbReference type="EMBL" id="KAK9862871.1"/>
    </source>
</evidence>
<feature type="compositionally biased region" description="Low complexity" evidence="1">
    <location>
        <begin position="41"/>
        <end position="52"/>
    </location>
</feature>
<feature type="compositionally biased region" description="Low complexity" evidence="1">
    <location>
        <begin position="87"/>
        <end position="105"/>
    </location>
</feature>
<protein>
    <recommendedName>
        <fullName evidence="2">GRAM domain-containing protein</fullName>
    </recommendedName>
</protein>
<keyword evidence="4" id="KW-1185">Reference proteome</keyword>
<accession>A0AAW1SZG7</accession>
<evidence type="ECO:0000256" key="1">
    <source>
        <dbReference type="SAM" id="MobiDB-lite"/>
    </source>
</evidence>
<feature type="domain" description="GRAM" evidence="2">
    <location>
        <begin position="254"/>
        <end position="330"/>
    </location>
</feature>
<proteinExistence type="predicted"/>
<dbReference type="InterPro" id="IPR011993">
    <property type="entry name" value="PH-like_dom_sf"/>
</dbReference>
<gene>
    <name evidence="3" type="ORF">WJX84_010845</name>
</gene>